<gene>
    <name evidence="2" type="ORF">DGAL_LOCUS7960</name>
</gene>
<evidence type="ECO:0000313" key="2">
    <source>
        <dbReference type="EMBL" id="CAH0105005.1"/>
    </source>
</evidence>
<accession>A0A8J2RHX7</accession>
<evidence type="ECO:0000259" key="1">
    <source>
        <dbReference type="Pfam" id="PF22938"/>
    </source>
</evidence>
<dbReference type="Pfam" id="PF22938">
    <property type="entry name" value="Integrase_p58_C"/>
    <property type="match status" value="1"/>
</dbReference>
<organism evidence="2 3">
    <name type="scientific">Daphnia galeata</name>
    <dbReference type="NCBI Taxonomy" id="27404"/>
    <lineage>
        <taxon>Eukaryota</taxon>
        <taxon>Metazoa</taxon>
        <taxon>Ecdysozoa</taxon>
        <taxon>Arthropoda</taxon>
        <taxon>Crustacea</taxon>
        <taxon>Branchiopoda</taxon>
        <taxon>Diplostraca</taxon>
        <taxon>Cladocera</taxon>
        <taxon>Anomopoda</taxon>
        <taxon>Daphniidae</taxon>
        <taxon>Daphnia</taxon>
    </lineage>
</organism>
<proteinExistence type="predicted"/>
<dbReference type="EMBL" id="CAKKLH010000167">
    <property type="protein sequence ID" value="CAH0105005.1"/>
    <property type="molecule type" value="Genomic_DNA"/>
</dbReference>
<protein>
    <recommendedName>
        <fullName evidence="1">Integrase p58-like C-terminal domain-containing protein</fullName>
    </recommendedName>
</protein>
<comment type="caution">
    <text evidence="2">The sequence shown here is derived from an EMBL/GenBank/DDBJ whole genome shotgun (WGS) entry which is preliminary data.</text>
</comment>
<name>A0A8J2RHX7_9CRUS</name>
<feature type="domain" description="Integrase p58-like C-terminal" evidence="1">
    <location>
        <begin position="62"/>
        <end position="95"/>
    </location>
</feature>
<dbReference type="InterPro" id="IPR054465">
    <property type="entry name" value="Integrase_p58-like_C"/>
</dbReference>
<keyword evidence="3" id="KW-1185">Reference proteome</keyword>
<dbReference type="AlphaFoldDB" id="A0A8J2RHX7"/>
<evidence type="ECO:0000313" key="3">
    <source>
        <dbReference type="Proteomes" id="UP000789390"/>
    </source>
</evidence>
<reference evidence="2" key="1">
    <citation type="submission" date="2021-11" db="EMBL/GenBank/DDBJ databases">
        <authorList>
            <person name="Schell T."/>
        </authorList>
    </citation>
    <scope>NUCLEOTIDE SEQUENCE</scope>
    <source>
        <strain evidence="2">M5</strain>
    </source>
</reference>
<dbReference type="Proteomes" id="UP000789390">
    <property type="component" value="Unassembled WGS sequence"/>
</dbReference>
<dbReference type="OrthoDB" id="6363960at2759"/>
<sequence length="467" mass="53327">MRRLHEAFQLVKINLAQAREQQKIQYDKRVKIAELHVGDKVLLDMRTPIIGVSKKLIPRFVGPYRILKMCNNSTVEVQQCSSKQTQLVHVNRIKPLHESMIWKDEPGVEFLDTRMNGEADQILNDNLAILATPVLCDEIEPQPHFRVRNRSFHDRSSLSCLISFAILSFLAQLHAFNITTCDCKGSLQTGFLKFTSNDCDFSMTLFPPVPVYYDVYSTLPQITRFVGHTCTMWREERTTYTDFWGWETTNAIRIPMEATVEDCEKMRDLRLCNTNTMDYLGDNKWSVERKPNVQGRWLLVTGGQLINCRLEEVTLETECADCTTSSPIGDIPGGTNGSITHNLVTIIWKESLREVIGCKVRLVEQGIANRYMTNDGGVERIRDVDQQIDFIYNTTNVRCCDSSDLTFKPVLGMDKNHEEHPSKNLTKENEKVADIIRATINSAAHIQYSADRTLDGVNGVTRELRTL</sequence>